<protein>
    <submittedName>
        <fullName evidence="1">Uncharacterized protein</fullName>
    </submittedName>
</protein>
<gene>
    <name evidence="1" type="ORF">C7H19_18160</name>
</gene>
<dbReference type="RefSeq" id="WP_106458339.1">
    <property type="nucleotide sequence ID" value="NZ_PXOH01000024.1"/>
</dbReference>
<comment type="caution">
    <text evidence="1">The sequence shown here is derived from an EMBL/GenBank/DDBJ whole genome shotgun (WGS) entry which is preliminary data.</text>
</comment>
<reference evidence="1 2" key="1">
    <citation type="submission" date="2018-03" db="EMBL/GenBank/DDBJ databases">
        <title>The ancient ancestry and fast evolution of plastids.</title>
        <authorList>
            <person name="Moore K.R."/>
            <person name="Magnabosco C."/>
            <person name="Momper L."/>
            <person name="Gold D.A."/>
            <person name="Bosak T."/>
            <person name="Fournier G.P."/>
        </authorList>
    </citation>
    <scope>NUCLEOTIDE SEQUENCE [LARGE SCALE GENOMIC DNA]</scope>
    <source>
        <strain evidence="1 2">CCALA 016</strain>
    </source>
</reference>
<dbReference type="AlphaFoldDB" id="A0A2T1LU24"/>
<proteinExistence type="predicted"/>
<evidence type="ECO:0000313" key="2">
    <source>
        <dbReference type="Proteomes" id="UP000239001"/>
    </source>
</evidence>
<evidence type="ECO:0000313" key="1">
    <source>
        <dbReference type="EMBL" id="PSF34931.1"/>
    </source>
</evidence>
<dbReference type="EMBL" id="PXOH01000024">
    <property type="protein sequence ID" value="PSF34931.1"/>
    <property type="molecule type" value="Genomic_DNA"/>
</dbReference>
<dbReference type="Proteomes" id="UP000239001">
    <property type="component" value="Unassembled WGS sequence"/>
</dbReference>
<sequence length="256" mass="29048">MSNLTVQKHDDLLVIDSRLIASELGIKHSDWFSNILLKYQEEIEKDFGVFRFENGKPLKGSTGGRPERFVWLSEEQATVLMTYSKNTDQVRRCKRNLVKAFAEAKTIINQVIPSQAQEIDRLKLELQLAQTQERLLLSTSAIATMHGREMVALILGKPDAIVTRTEKVETLVTVDERGRAVAKYDGIGITYLAKRYGFGSNTKACRHWLETIGVSDSQWLTEPSLVKAQKLPREILPWLDRQYSSRTGTRQGLLGE</sequence>
<keyword evidence="2" id="KW-1185">Reference proteome</keyword>
<organism evidence="1 2">
    <name type="scientific">Aphanothece hegewaldii CCALA 016</name>
    <dbReference type="NCBI Taxonomy" id="2107694"/>
    <lineage>
        <taxon>Bacteria</taxon>
        <taxon>Bacillati</taxon>
        <taxon>Cyanobacteriota</taxon>
        <taxon>Cyanophyceae</taxon>
        <taxon>Oscillatoriophycideae</taxon>
        <taxon>Chroococcales</taxon>
        <taxon>Aphanothecaceae</taxon>
        <taxon>Aphanothece</taxon>
    </lineage>
</organism>
<name>A0A2T1LU24_9CHRO</name>
<reference evidence="1 2" key="2">
    <citation type="submission" date="2018-03" db="EMBL/GenBank/DDBJ databases">
        <authorList>
            <person name="Keele B.F."/>
        </authorList>
    </citation>
    <scope>NUCLEOTIDE SEQUENCE [LARGE SCALE GENOMIC DNA]</scope>
    <source>
        <strain evidence="1 2">CCALA 016</strain>
    </source>
</reference>
<dbReference type="InterPro" id="IPR014054">
    <property type="entry name" value="Phage_regulatory_Rha"/>
</dbReference>
<accession>A0A2T1LU24</accession>
<dbReference type="Pfam" id="PF09669">
    <property type="entry name" value="Phage_pRha"/>
    <property type="match status" value="1"/>
</dbReference>
<dbReference type="OrthoDB" id="570998at2"/>